<dbReference type="Proteomes" id="UP000613030">
    <property type="component" value="Unassembled WGS sequence"/>
</dbReference>
<reference evidence="5 6" key="1">
    <citation type="submission" date="2021-01" db="EMBL/GenBank/DDBJ databases">
        <title>Chryseolinea sp. Jin1 Genome sequencing and assembly.</title>
        <authorList>
            <person name="Kim I."/>
        </authorList>
    </citation>
    <scope>NUCLEOTIDE SEQUENCE [LARGE SCALE GENOMIC DNA]</scope>
    <source>
        <strain evidence="5 6">Jin1</strain>
    </source>
</reference>
<organism evidence="5 6">
    <name type="scientific">Chryseolinea lacunae</name>
    <dbReference type="NCBI Taxonomy" id="2801331"/>
    <lineage>
        <taxon>Bacteria</taxon>
        <taxon>Pseudomonadati</taxon>
        <taxon>Bacteroidota</taxon>
        <taxon>Cytophagia</taxon>
        <taxon>Cytophagales</taxon>
        <taxon>Fulvivirgaceae</taxon>
        <taxon>Chryseolinea</taxon>
    </lineage>
</organism>
<proteinExistence type="predicted"/>
<dbReference type="SUPFAM" id="SSF55469">
    <property type="entry name" value="FMN-dependent nitroreductase-like"/>
    <property type="match status" value="1"/>
</dbReference>
<evidence type="ECO:0000256" key="3">
    <source>
        <dbReference type="ARBA" id="ARBA00023002"/>
    </source>
</evidence>
<keyword evidence="1" id="KW-0285">Flavoprotein</keyword>
<feature type="domain" description="Nitroreductase" evidence="4">
    <location>
        <begin position="8"/>
        <end position="57"/>
    </location>
</feature>
<gene>
    <name evidence="5" type="ORF">JI741_07325</name>
</gene>
<evidence type="ECO:0000256" key="2">
    <source>
        <dbReference type="ARBA" id="ARBA00022643"/>
    </source>
</evidence>
<comment type="caution">
    <text evidence="5">The sequence shown here is derived from an EMBL/GenBank/DDBJ whole genome shotgun (WGS) entry which is preliminary data.</text>
</comment>
<sequence length="81" mass="9548">MQDVVTIIYERRAVRKYDDRAVERRVIDELIDASRMAPSDMNLQPWKFYVLAEHDLINAMDAQIRLVANDIYTMPNMTAFL</sequence>
<evidence type="ECO:0000313" key="5">
    <source>
        <dbReference type="EMBL" id="MBL0741025.1"/>
    </source>
</evidence>
<dbReference type="EMBL" id="JAERRB010000002">
    <property type="protein sequence ID" value="MBL0741025.1"/>
    <property type="molecule type" value="Genomic_DNA"/>
</dbReference>
<evidence type="ECO:0000313" key="6">
    <source>
        <dbReference type="Proteomes" id="UP000613030"/>
    </source>
</evidence>
<dbReference type="PANTHER" id="PTHR23026:SF90">
    <property type="entry name" value="IODOTYROSINE DEIODINASE 1"/>
    <property type="match status" value="1"/>
</dbReference>
<keyword evidence="3" id="KW-0560">Oxidoreductase</keyword>
<keyword evidence="6" id="KW-1185">Reference proteome</keyword>
<dbReference type="PANTHER" id="PTHR23026">
    <property type="entry name" value="NADPH NITROREDUCTASE"/>
    <property type="match status" value="1"/>
</dbReference>
<evidence type="ECO:0000259" key="4">
    <source>
        <dbReference type="Pfam" id="PF00881"/>
    </source>
</evidence>
<accession>A0ABS1KNI5</accession>
<dbReference type="Pfam" id="PF00881">
    <property type="entry name" value="Nitroreductase"/>
    <property type="match status" value="1"/>
</dbReference>
<dbReference type="InterPro" id="IPR000415">
    <property type="entry name" value="Nitroreductase-like"/>
</dbReference>
<dbReference type="InterPro" id="IPR029479">
    <property type="entry name" value="Nitroreductase"/>
</dbReference>
<dbReference type="Gene3D" id="3.40.109.10">
    <property type="entry name" value="NADH Oxidase"/>
    <property type="match status" value="1"/>
</dbReference>
<dbReference type="InterPro" id="IPR050627">
    <property type="entry name" value="Nitroreductase/BluB"/>
</dbReference>
<name>A0ABS1KNI5_9BACT</name>
<protein>
    <submittedName>
        <fullName evidence="5">Nitroreductase family protein</fullName>
    </submittedName>
</protein>
<keyword evidence="2" id="KW-0288">FMN</keyword>
<evidence type="ECO:0000256" key="1">
    <source>
        <dbReference type="ARBA" id="ARBA00022630"/>
    </source>
</evidence>
<dbReference type="RefSeq" id="WP_202008389.1">
    <property type="nucleotide sequence ID" value="NZ_JAERRB010000002.1"/>
</dbReference>